<evidence type="ECO:0000256" key="1">
    <source>
        <dbReference type="SAM" id="Phobius"/>
    </source>
</evidence>
<organism evidence="2 3">
    <name type="scientific">Acetivibrio ethanolgignens</name>
    <dbReference type="NCBI Taxonomy" id="290052"/>
    <lineage>
        <taxon>Bacteria</taxon>
        <taxon>Bacillati</taxon>
        <taxon>Bacillota</taxon>
        <taxon>Clostridia</taxon>
        <taxon>Eubacteriales</taxon>
        <taxon>Oscillospiraceae</taxon>
        <taxon>Acetivibrio</taxon>
    </lineage>
</organism>
<accession>A0A0V8QC15</accession>
<keyword evidence="1" id="KW-0472">Membrane</keyword>
<keyword evidence="1" id="KW-1133">Transmembrane helix</keyword>
<keyword evidence="3" id="KW-1185">Reference proteome</keyword>
<protein>
    <submittedName>
        <fullName evidence="2">Uncharacterized protein</fullName>
    </submittedName>
</protein>
<feature type="transmembrane region" description="Helical" evidence="1">
    <location>
        <begin position="104"/>
        <end position="132"/>
    </location>
</feature>
<feature type="transmembrane region" description="Helical" evidence="1">
    <location>
        <begin position="16"/>
        <end position="35"/>
    </location>
</feature>
<dbReference type="STRING" id="290052.ASU35_14970"/>
<gene>
    <name evidence="2" type="ORF">ASU35_14970</name>
</gene>
<dbReference type="RefSeq" id="WP_058353955.1">
    <property type="nucleotide sequence ID" value="NZ_CABMMD010000198.1"/>
</dbReference>
<keyword evidence="1" id="KW-0812">Transmembrane</keyword>
<feature type="transmembrane region" description="Helical" evidence="1">
    <location>
        <begin position="244"/>
        <end position="268"/>
    </location>
</feature>
<name>A0A0V8QC15_9FIRM</name>
<feature type="transmembrane region" description="Helical" evidence="1">
    <location>
        <begin position="55"/>
        <end position="83"/>
    </location>
</feature>
<dbReference type="Proteomes" id="UP000054874">
    <property type="component" value="Unassembled WGS sequence"/>
</dbReference>
<feature type="transmembrane region" description="Helical" evidence="1">
    <location>
        <begin position="161"/>
        <end position="187"/>
    </location>
</feature>
<evidence type="ECO:0000313" key="2">
    <source>
        <dbReference type="EMBL" id="KSV57798.1"/>
    </source>
</evidence>
<sequence length="275" mass="31134">MLGKLIKYELKATSRWFLPIYILALLLAPIERFAIEYIDSNIELNPAFDRITNILFFIITMAFVVALIAIAVASGLLIIYRFYKNLITNEGYLMHTLPVKTSQLIWSKAIAAILWTIASGIVIFLAIILLIIGTPGWREFMSEILKLISTFFQYYGANADVWLLFVEILLAFILGSLSNIFMIYSSISLGQLITKHKILGAFGAYFLLNAALQFISSLLMLPFINKFMDSVDAVDSVPALFSHYLMPIALVYTAILAIIFYFTTSYVFKKKLNLE</sequence>
<comment type="caution">
    <text evidence="2">The sequence shown here is derived from an EMBL/GenBank/DDBJ whole genome shotgun (WGS) entry which is preliminary data.</text>
</comment>
<feature type="transmembrane region" description="Helical" evidence="1">
    <location>
        <begin position="199"/>
        <end position="224"/>
    </location>
</feature>
<proteinExistence type="predicted"/>
<dbReference type="EMBL" id="LNAM01000198">
    <property type="protein sequence ID" value="KSV57798.1"/>
    <property type="molecule type" value="Genomic_DNA"/>
</dbReference>
<evidence type="ECO:0000313" key="3">
    <source>
        <dbReference type="Proteomes" id="UP000054874"/>
    </source>
</evidence>
<reference evidence="2 3" key="1">
    <citation type="submission" date="2015-11" db="EMBL/GenBank/DDBJ databases">
        <title>Butyribacter intestini gen. nov., sp. nov., a butyric acid-producing bacterium of the family Lachnospiraceae isolated from the human faeces.</title>
        <authorList>
            <person name="Zou Y."/>
            <person name="Xue W."/>
            <person name="Luo G."/>
            <person name="Lv M."/>
        </authorList>
    </citation>
    <scope>NUCLEOTIDE SEQUENCE [LARGE SCALE GENOMIC DNA]</scope>
    <source>
        <strain evidence="2 3">ACET-33324</strain>
    </source>
</reference>
<dbReference type="OrthoDB" id="9816138at2"/>
<dbReference type="AlphaFoldDB" id="A0A0V8QC15"/>